<evidence type="ECO:0000313" key="5">
    <source>
        <dbReference type="EMBL" id="GAA3914963.1"/>
    </source>
</evidence>
<reference evidence="6" key="1">
    <citation type="journal article" date="2019" name="Int. J. Syst. Evol. Microbiol.">
        <title>The Global Catalogue of Microorganisms (GCM) 10K type strain sequencing project: providing services to taxonomists for standard genome sequencing and annotation.</title>
        <authorList>
            <consortium name="The Broad Institute Genomics Platform"/>
            <consortium name="The Broad Institute Genome Sequencing Center for Infectious Disease"/>
            <person name="Wu L."/>
            <person name="Ma J."/>
        </authorList>
    </citation>
    <scope>NUCLEOTIDE SEQUENCE [LARGE SCALE GENOMIC DNA]</scope>
    <source>
        <strain evidence="6">JCM 16956</strain>
    </source>
</reference>
<evidence type="ECO:0000256" key="2">
    <source>
        <dbReference type="ARBA" id="ARBA00023315"/>
    </source>
</evidence>
<dbReference type="InterPro" id="IPR000182">
    <property type="entry name" value="GNAT_dom"/>
</dbReference>
<dbReference type="Pfam" id="PF13302">
    <property type="entry name" value="Acetyltransf_3"/>
    <property type="match status" value="1"/>
</dbReference>
<dbReference type="EMBL" id="BAABAJ010000006">
    <property type="protein sequence ID" value="GAA3914963.1"/>
    <property type="molecule type" value="Genomic_DNA"/>
</dbReference>
<name>A0ABP7M8L5_9ACTN</name>
<dbReference type="SUPFAM" id="SSF55729">
    <property type="entry name" value="Acyl-CoA N-acyltransferases (Nat)"/>
    <property type="match status" value="1"/>
</dbReference>
<keyword evidence="1" id="KW-0808">Transferase</keyword>
<keyword evidence="6" id="KW-1185">Reference proteome</keyword>
<evidence type="ECO:0000313" key="6">
    <source>
        <dbReference type="Proteomes" id="UP001501000"/>
    </source>
</evidence>
<gene>
    <name evidence="5" type="ORF">GCM10022244_25830</name>
</gene>
<accession>A0ABP7M8L5</accession>
<dbReference type="CDD" id="cd04301">
    <property type="entry name" value="NAT_SF"/>
    <property type="match status" value="1"/>
</dbReference>
<feature type="domain" description="N-acetyltransferase" evidence="4">
    <location>
        <begin position="20"/>
        <end position="176"/>
    </location>
</feature>
<organism evidence="5 6">
    <name type="scientific">Streptomyces gulbargensis</name>
    <dbReference type="NCBI Taxonomy" id="364901"/>
    <lineage>
        <taxon>Bacteria</taxon>
        <taxon>Bacillati</taxon>
        <taxon>Actinomycetota</taxon>
        <taxon>Actinomycetes</taxon>
        <taxon>Kitasatosporales</taxon>
        <taxon>Streptomycetaceae</taxon>
        <taxon>Streptomyces</taxon>
    </lineage>
</organism>
<dbReference type="InterPro" id="IPR051531">
    <property type="entry name" value="N-acetyltransferase"/>
</dbReference>
<comment type="similarity">
    <text evidence="3">Belongs to the acetyltransferase family. RimJ subfamily.</text>
</comment>
<dbReference type="Proteomes" id="UP001501000">
    <property type="component" value="Unassembled WGS sequence"/>
</dbReference>
<evidence type="ECO:0000256" key="1">
    <source>
        <dbReference type="ARBA" id="ARBA00022679"/>
    </source>
</evidence>
<dbReference type="PROSITE" id="PS51186">
    <property type="entry name" value="GNAT"/>
    <property type="match status" value="1"/>
</dbReference>
<evidence type="ECO:0000256" key="3">
    <source>
        <dbReference type="ARBA" id="ARBA00038502"/>
    </source>
</evidence>
<sequence length="187" mass="20641">MTRRARAPARYRTGVIPDGLRVRRARPSDAPALAAALSRNRAHMRPWEPHRPDRYYTPAGQAERLGDGGVRWVALDGGRVTACATLSGIALGPFRSASLGYWVDAEYTGRGLATALVEEACRAAREELGLHRVEAGTVLDNHASQRVLAKAGFERFGTAPRYLHIDGAWRDHHLFQRILHDDPPPHA</sequence>
<dbReference type="InterPro" id="IPR016181">
    <property type="entry name" value="Acyl_CoA_acyltransferase"/>
</dbReference>
<comment type="caution">
    <text evidence="5">The sequence shown here is derived from an EMBL/GenBank/DDBJ whole genome shotgun (WGS) entry which is preliminary data.</text>
</comment>
<protein>
    <submittedName>
        <fullName evidence="5">GNAT family N-acetyltransferase</fullName>
    </submittedName>
</protein>
<proteinExistence type="inferred from homology"/>
<dbReference type="Gene3D" id="3.40.630.30">
    <property type="match status" value="1"/>
</dbReference>
<evidence type="ECO:0000259" key="4">
    <source>
        <dbReference type="PROSITE" id="PS51186"/>
    </source>
</evidence>
<keyword evidence="2" id="KW-0012">Acyltransferase</keyword>
<dbReference type="PANTHER" id="PTHR43792:SF8">
    <property type="entry name" value="[RIBOSOMAL PROTEIN US5]-ALANINE N-ACETYLTRANSFERASE"/>
    <property type="match status" value="1"/>
</dbReference>
<dbReference type="PANTHER" id="PTHR43792">
    <property type="entry name" value="GNAT FAMILY, PUTATIVE (AFU_ORTHOLOGUE AFUA_3G00765)-RELATED-RELATED"/>
    <property type="match status" value="1"/>
</dbReference>